<reference evidence="2 3" key="1">
    <citation type="submission" date="2019-02" db="EMBL/GenBank/DDBJ databases">
        <title>Deep-cultivation of Planctomycetes and their phenomic and genomic characterization uncovers novel biology.</title>
        <authorList>
            <person name="Wiegand S."/>
            <person name="Jogler M."/>
            <person name="Boedeker C."/>
            <person name="Pinto D."/>
            <person name="Vollmers J."/>
            <person name="Rivas-Marin E."/>
            <person name="Kohn T."/>
            <person name="Peeters S.H."/>
            <person name="Heuer A."/>
            <person name="Rast P."/>
            <person name="Oberbeckmann S."/>
            <person name="Bunk B."/>
            <person name="Jeske O."/>
            <person name="Meyerdierks A."/>
            <person name="Storesund J.E."/>
            <person name="Kallscheuer N."/>
            <person name="Luecker S."/>
            <person name="Lage O.M."/>
            <person name="Pohl T."/>
            <person name="Merkel B.J."/>
            <person name="Hornburger P."/>
            <person name="Mueller R.-W."/>
            <person name="Bruemmer F."/>
            <person name="Labrenz M."/>
            <person name="Spormann A.M."/>
            <person name="Op den Camp H."/>
            <person name="Overmann J."/>
            <person name="Amann R."/>
            <person name="Jetten M.S.M."/>
            <person name="Mascher T."/>
            <person name="Medema M.H."/>
            <person name="Devos D.P."/>
            <person name="Kaster A.-K."/>
            <person name="Ovreas L."/>
            <person name="Rohde M."/>
            <person name="Galperin M.Y."/>
            <person name="Jogler C."/>
        </authorList>
    </citation>
    <scope>NUCLEOTIDE SEQUENCE [LARGE SCALE GENOMIC DNA]</scope>
    <source>
        <strain evidence="2 3">Poly30</strain>
    </source>
</reference>
<evidence type="ECO:0000313" key="3">
    <source>
        <dbReference type="Proteomes" id="UP000320390"/>
    </source>
</evidence>
<accession>A0A518ETS5</accession>
<keyword evidence="3" id="KW-1185">Reference proteome</keyword>
<feature type="domain" description="YprB ribonuclease H-like" evidence="1">
    <location>
        <begin position="150"/>
        <end position="315"/>
    </location>
</feature>
<dbReference type="Pfam" id="PF13482">
    <property type="entry name" value="RNase_H_2"/>
    <property type="match status" value="1"/>
</dbReference>
<dbReference type="InterPro" id="IPR038720">
    <property type="entry name" value="YprB_RNase_H-like_dom"/>
</dbReference>
<protein>
    <recommendedName>
        <fullName evidence="1">YprB ribonuclease H-like domain-containing protein</fullName>
    </recommendedName>
</protein>
<dbReference type="PANTHER" id="PTHR38462">
    <property type="entry name" value="EXONUCLEASE-LIKE PROTEIN"/>
    <property type="match status" value="1"/>
</dbReference>
<name>A0A518ETS5_9BACT</name>
<dbReference type="PANTHER" id="PTHR38462:SF1">
    <property type="entry name" value="YPRB RIBONUCLEASE H-LIKE DOMAIN-CONTAINING PROTEIN"/>
    <property type="match status" value="1"/>
</dbReference>
<gene>
    <name evidence="2" type="ORF">Poly30_30010</name>
</gene>
<proteinExistence type="predicted"/>
<dbReference type="RefSeq" id="WP_145198534.1">
    <property type="nucleotide sequence ID" value="NZ_CP036434.1"/>
</dbReference>
<dbReference type="InterPro" id="IPR012337">
    <property type="entry name" value="RNaseH-like_sf"/>
</dbReference>
<dbReference type="EMBL" id="CP036434">
    <property type="protein sequence ID" value="QDV07475.1"/>
    <property type="molecule type" value="Genomic_DNA"/>
</dbReference>
<evidence type="ECO:0000259" key="1">
    <source>
        <dbReference type="Pfam" id="PF13482"/>
    </source>
</evidence>
<dbReference type="OrthoDB" id="9790530at2"/>
<evidence type="ECO:0000313" key="2">
    <source>
        <dbReference type="EMBL" id="QDV07475.1"/>
    </source>
</evidence>
<dbReference type="Proteomes" id="UP000320390">
    <property type="component" value="Chromosome"/>
</dbReference>
<sequence length="464" mass="51570">MAKDAFKSKLARLRRDGAVEAQGKAVAQELPQVEAAPAATERAKSLPAWVGARLSRRKELQGIPHTGGGVPMTSELQRIADSWDTTVGDPAELRVIQRAEGEFAVRETRIEPGYRHGEWDLDEIDAADPAAIARLARDEALGEIDLRRAVFLDTETSGLSGGAGVYVYMVGLGWFEGDTYVSWQSFLRHPGEERAMLAEVADRIRMGDSVVSFFGKSFDRHRLEDKMKIAGVEPPFEGRPHLDLYHPFRRLTHGAYPNAKLQTMERELLGFRRAKDLPGSLAPAAWFDYLAERPHRLEGVFLHNHEDVLSLVTLSAFLGRAVAEERRCGSALAGPTCRRAAALAETATTPEERLRWAQEALVREATGMDRRRMQLLRAELLRRAARRDEARAAYREALEECSDDRIAVDLFAGASMLLEHALGDLTNALAMAERAQRLGVRKGLAKGQLGALEKRVERLARRVP</sequence>
<dbReference type="SUPFAM" id="SSF53098">
    <property type="entry name" value="Ribonuclease H-like"/>
    <property type="match status" value="1"/>
</dbReference>
<organism evidence="2 3">
    <name type="scientific">Saltatorellus ferox</name>
    <dbReference type="NCBI Taxonomy" id="2528018"/>
    <lineage>
        <taxon>Bacteria</taxon>
        <taxon>Pseudomonadati</taxon>
        <taxon>Planctomycetota</taxon>
        <taxon>Planctomycetia</taxon>
        <taxon>Planctomycetia incertae sedis</taxon>
        <taxon>Saltatorellus</taxon>
    </lineage>
</organism>
<dbReference type="AlphaFoldDB" id="A0A518ETS5"/>